<dbReference type="PRINTS" id="PR01806">
    <property type="entry name" value="VIRFACTRMVIN"/>
</dbReference>
<dbReference type="GO" id="GO:0005886">
    <property type="term" value="C:plasma membrane"/>
    <property type="evidence" value="ECO:0007669"/>
    <property type="project" value="UniProtKB-SubCell"/>
</dbReference>
<comment type="caution">
    <text evidence="9">The sequence shown here is derived from an EMBL/GenBank/DDBJ whole genome shotgun (WGS) entry which is preliminary data.</text>
</comment>
<dbReference type="Proteomes" id="UP000317881">
    <property type="component" value="Unassembled WGS sequence"/>
</dbReference>
<sequence>MTTTEATARGTDTGPSSAASGRFLAKATLLTTALSVAGAGLGLVRDQILAHFFGASGETDALLVAWTLPDLAGALLTEGGVVIVLVPVFSVALARRARGVLSPDPVRELIASSLPRLGLAFAAVAAVFIAGAPQLVPVLAPGLPDPSLAVDCTRLTATCVLTFGLAGYCSAALQAHRSFLAPATISLTSNSAIIVTMLALGGHWGVRSAALGVALGGCLMVTVQALSLRRRITDGPRQPASADAGESVRPLTFTLVATVLLFALCRHSQVLVERYFGSGLPAGAVSYLNYAQKIGQYPMVLALTLAIVTYPLVAQAIAEGDMRRARDRIERDLVLVSCVALLGAAAIVACAPQIVHVLFQRGAFTAEDTEATAAVLRVYTLGLLGHTLVGALVRSYFSAGRATWYPVGAMTVGMVATAVIGAWAVGPWGACGIAAANAVGITLTALLLLHGLGRRSVAVRVRRVVTELAKPVGAAVGAAGAGFVCAQSFTSPPAALTVGCLGVTVVYLLLVWVLDAAGARSLAPCAFLTIRRSLTRRQKHGH</sequence>
<protein>
    <submittedName>
        <fullName evidence="9">Membrane protein</fullName>
    </submittedName>
</protein>
<evidence type="ECO:0000313" key="9">
    <source>
        <dbReference type="EMBL" id="GEC07231.1"/>
    </source>
</evidence>
<feature type="transmembrane region" description="Helical" evidence="8">
    <location>
        <begin position="247"/>
        <end position="264"/>
    </location>
</feature>
<dbReference type="PANTHER" id="PTHR47019">
    <property type="entry name" value="LIPID II FLIPPASE MURJ"/>
    <property type="match status" value="1"/>
</dbReference>
<feature type="transmembrane region" description="Helical" evidence="8">
    <location>
        <begin position="180"/>
        <end position="200"/>
    </location>
</feature>
<keyword evidence="5" id="KW-0573">Peptidoglycan synthesis</keyword>
<keyword evidence="3 8" id="KW-0812">Transmembrane</keyword>
<feature type="transmembrane region" description="Helical" evidence="8">
    <location>
        <begin position="71"/>
        <end position="93"/>
    </location>
</feature>
<gene>
    <name evidence="9" type="ORF">SSP24_48860</name>
</gene>
<dbReference type="AlphaFoldDB" id="A0A4Y3VNA0"/>
<accession>A0A4Y3VNA0</accession>
<evidence type="ECO:0000256" key="1">
    <source>
        <dbReference type="ARBA" id="ARBA00004651"/>
    </source>
</evidence>
<dbReference type="GO" id="GO:0034204">
    <property type="term" value="P:lipid translocation"/>
    <property type="evidence" value="ECO:0007669"/>
    <property type="project" value="TreeGrafter"/>
</dbReference>
<keyword evidence="6 8" id="KW-1133">Transmembrane helix</keyword>
<keyword evidence="2" id="KW-1003">Cell membrane</keyword>
<dbReference type="PANTHER" id="PTHR47019:SF1">
    <property type="entry name" value="LIPID II FLIPPASE MURJ"/>
    <property type="match status" value="1"/>
</dbReference>
<dbReference type="GO" id="GO:0008360">
    <property type="term" value="P:regulation of cell shape"/>
    <property type="evidence" value="ECO:0007669"/>
    <property type="project" value="UniProtKB-KW"/>
</dbReference>
<feature type="transmembrane region" description="Helical" evidence="8">
    <location>
        <begin position="333"/>
        <end position="354"/>
    </location>
</feature>
<feature type="transmembrane region" description="Helical" evidence="8">
    <location>
        <begin position="155"/>
        <end position="173"/>
    </location>
</feature>
<feature type="transmembrane region" description="Helical" evidence="8">
    <location>
        <begin position="405"/>
        <end position="426"/>
    </location>
</feature>
<evidence type="ECO:0000256" key="8">
    <source>
        <dbReference type="SAM" id="Phobius"/>
    </source>
</evidence>
<evidence type="ECO:0000256" key="6">
    <source>
        <dbReference type="ARBA" id="ARBA00022989"/>
    </source>
</evidence>
<keyword evidence="7 8" id="KW-0472">Membrane</keyword>
<organism evidence="9 10">
    <name type="scientific">Streptomyces spinoverrucosus</name>
    <dbReference type="NCBI Taxonomy" id="284043"/>
    <lineage>
        <taxon>Bacteria</taxon>
        <taxon>Bacillati</taxon>
        <taxon>Actinomycetota</taxon>
        <taxon>Actinomycetes</taxon>
        <taxon>Kitasatosporales</taxon>
        <taxon>Streptomycetaceae</taxon>
        <taxon>Streptomyces</taxon>
    </lineage>
</organism>
<feature type="transmembrane region" description="Helical" evidence="8">
    <location>
        <begin position="432"/>
        <end position="452"/>
    </location>
</feature>
<reference evidence="9 10" key="1">
    <citation type="submission" date="2019-06" db="EMBL/GenBank/DDBJ databases">
        <title>Whole genome shotgun sequence of Streptomyces spinoverrucosus NBRC 14228.</title>
        <authorList>
            <person name="Hosoyama A."/>
            <person name="Uohara A."/>
            <person name="Ohji S."/>
            <person name="Ichikawa N."/>
        </authorList>
    </citation>
    <scope>NUCLEOTIDE SEQUENCE [LARGE SCALE GENOMIC DNA]</scope>
    <source>
        <strain evidence="9 10">NBRC 14228</strain>
    </source>
</reference>
<feature type="transmembrane region" description="Helical" evidence="8">
    <location>
        <begin position="114"/>
        <end position="135"/>
    </location>
</feature>
<evidence type="ECO:0000256" key="3">
    <source>
        <dbReference type="ARBA" id="ARBA00022692"/>
    </source>
</evidence>
<dbReference type="InterPro" id="IPR051050">
    <property type="entry name" value="Lipid_II_flippase_MurJ/MviN"/>
</dbReference>
<name>A0A4Y3VNA0_9ACTN</name>
<feature type="transmembrane region" description="Helical" evidence="8">
    <location>
        <begin position="294"/>
        <end position="313"/>
    </location>
</feature>
<dbReference type="GO" id="GO:0009252">
    <property type="term" value="P:peptidoglycan biosynthetic process"/>
    <property type="evidence" value="ECO:0007669"/>
    <property type="project" value="UniProtKB-KW"/>
</dbReference>
<evidence type="ECO:0000256" key="5">
    <source>
        <dbReference type="ARBA" id="ARBA00022984"/>
    </source>
</evidence>
<dbReference type="RefSeq" id="WP_141311815.1">
    <property type="nucleotide sequence ID" value="NZ_BJND01000037.1"/>
</dbReference>
<dbReference type="EMBL" id="BJND01000037">
    <property type="protein sequence ID" value="GEC07231.1"/>
    <property type="molecule type" value="Genomic_DNA"/>
</dbReference>
<feature type="transmembrane region" description="Helical" evidence="8">
    <location>
        <begin position="374"/>
        <end position="393"/>
    </location>
</feature>
<dbReference type="GO" id="GO:0015648">
    <property type="term" value="F:lipid-linked peptidoglycan transporter activity"/>
    <property type="evidence" value="ECO:0007669"/>
    <property type="project" value="TreeGrafter"/>
</dbReference>
<feature type="transmembrane region" description="Helical" evidence="8">
    <location>
        <begin position="472"/>
        <end position="489"/>
    </location>
</feature>
<evidence type="ECO:0000256" key="4">
    <source>
        <dbReference type="ARBA" id="ARBA00022960"/>
    </source>
</evidence>
<comment type="subcellular location">
    <subcellularLocation>
        <location evidence="1">Cell membrane</location>
        <topology evidence="1">Multi-pass membrane protein</topology>
    </subcellularLocation>
</comment>
<keyword evidence="10" id="KW-1185">Reference proteome</keyword>
<feature type="transmembrane region" description="Helical" evidence="8">
    <location>
        <begin position="206"/>
        <end position="226"/>
    </location>
</feature>
<evidence type="ECO:0000256" key="7">
    <source>
        <dbReference type="ARBA" id="ARBA00023136"/>
    </source>
</evidence>
<keyword evidence="4" id="KW-0133">Cell shape</keyword>
<dbReference type="Pfam" id="PF03023">
    <property type="entry name" value="MurJ"/>
    <property type="match status" value="1"/>
</dbReference>
<dbReference type="InterPro" id="IPR004268">
    <property type="entry name" value="MurJ"/>
</dbReference>
<evidence type="ECO:0000313" key="10">
    <source>
        <dbReference type="Proteomes" id="UP000317881"/>
    </source>
</evidence>
<dbReference type="OrthoDB" id="3695748at2"/>
<evidence type="ECO:0000256" key="2">
    <source>
        <dbReference type="ARBA" id="ARBA00022475"/>
    </source>
</evidence>
<feature type="transmembrane region" description="Helical" evidence="8">
    <location>
        <begin position="495"/>
        <end position="514"/>
    </location>
</feature>
<proteinExistence type="predicted"/>